<evidence type="ECO:0000313" key="1">
    <source>
        <dbReference type="EMBL" id="CDX27321.1"/>
    </source>
</evidence>
<sequence length="78" mass="8767">MSAQCPPGHRRMLSTLSQRVLLRSFISDRMSQFYLLFPGLAGRSSIKIQKSWMGACLSRLSFAHWAISLSSCLALHLL</sequence>
<dbReference type="AlphaFoldDB" id="A0A090EBF1"/>
<keyword evidence="2" id="KW-1185">Reference proteome</keyword>
<accession>A0A090EBF1</accession>
<protein>
    <submittedName>
        <fullName evidence="1">Uncharacterized protein</fullName>
    </submittedName>
</protein>
<reference evidence="2" key="1">
    <citation type="submission" date="2014-08" db="EMBL/GenBank/DDBJ databases">
        <authorList>
            <person name="Moulin L."/>
        </authorList>
    </citation>
    <scope>NUCLEOTIDE SEQUENCE [LARGE SCALE GENOMIC DNA]</scope>
</reference>
<proteinExistence type="predicted"/>
<gene>
    <name evidence="1" type="ORF">MPL3356_620022</name>
</gene>
<name>A0A090EBF1_MESPL</name>
<dbReference type="Proteomes" id="UP000045285">
    <property type="component" value="Unassembled WGS sequence"/>
</dbReference>
<organism evidence="1 2">
    <name type="scientific">Mesorhizobium plurifarium</name>
    <dbReference type="NCBI Taxonomy" id="69974"/>
    <lineage>
        <taxon>Bacteria</taxon>
        <taxon>Pseudomonadati</taxon>
        <taxon>Pseudomonadota</taxon>
        <taxon>Alphaproteobacteria</taxon>
        <taxon>Hyphomicrobiales</taxon>
        <taxon>Phyllobacteriaceae</taxon>
        <taxon>Mesorhizobium</taxon>
    </lineage>
</organism>
<dbReference type="EMBL" id="CCMZ01000059">
    <property type="protein sequence ID" value="CDX27321.1"/>
    <property type="molecule type" value="Genomic_DNA"/>
</dbReference>
<evidence type="ECO:0000313" key="2">
    <source>
        <dbReference type="Proteomes" id="UP000045285"/>
    </source>
</evidence>